<protein>
    <submittedName>
        <fullName evidence="2">Uncharacterized protein</fullName>
    </submittedName>
</protein>
<keyword evidence="1" id="KW-1185">Reference proteome</keyword>
<dbReference type="Proteomes" id="UP000887540">
    <property type="component" value="Unplaced"/>
</dbReference>
<dbReference type="WBParaSite" id="ACRNAN_scaffold26978.g29125.t1">
    <property type="protein sequence ID" value="ACRNAN_scaffold26978.g29125.t1"/>
    <property type="gene ID" value="ACRNAN_scaffold26978.g29125"/>
</dbReference>
<name>A0A914DGW0_9BILA</name>
<evidence type="ECO:0000313" key="1">
    <source>
        <dbReference type="Proteomes" id="UP000887540"/>
    </source>
</evidence>
<dbReference type="AlphaFoldDB" id="A0A914DGW0"/>
<reference evidence="2" key="1">
    <citation type="submission" date="2022-11" db="UniProtKB">
        <authorList>
            <consortium name="WormBaseParasite"/>
        </authorList>
    </citation>
    <scope>IDENTIFICATION</scope>
</reference>
<proteinExistence type="predicted"/>
<sequence>MVKNAISSWSFTIKPVCGALVQIGYIELRSGSGYSAVKSEPNAIAHLWILPPAYRNLGIGSQPAPGGEPIRVLVEVTLVPTDIKAMIHQLTPIQRSHDQETFFKEVQTSAGRLLSPFGLSVELSALATVLA</sequence>
<evidence type="ECO:0000313" key="2">
    <source>
        <dbReference type="WBParaSite" id="ACRNAN_scaffold26978.g29125.t1"/>
    </source>
</evidence>
<accession>A0A914DGW0</accession>
<organism evidence="1 2">
    <name type="scientific">Acrobeloides nanus</name>
    <dbReference type="NCBI Taxonomy" id="290746"/>
    <lineage>
        <taxon>Eukaryota</taxon>
        <taxon>Metazoa</taxon>
        <taxon>Ecdysozoa</taxon>
        <taxon>Nematoda</taxon>
        <taxon>Chromadorea</taxon>
        <taxon>Rhabditida</taxon>
        <taxon>Tylenchina</taxon>
        <taxon>Cephalobomorpha</taxon>
        <taxon>Cephaloboidea</taxon>
        <taxon>Cephalobidae</taxon>
        <taxon>Acrobeloides</taxon>
    </lineage>
</organism>